<accession>A0A7Y9PDT6</accession>
<protein>
    <recommendedName>
        <fullName evidence="3">RiboL-PSP-HEPN domain-containing protein</fullName>
    </recommendedName>
</protein>
<evidence type="ECO:0000313" key="2">
    <source>
        <dbReference type="Proteomes" id="UP000589520"/>
    </source>
</evidence>
<dbReference type="RefSeq" id="WP_179486982.1">
    <property type="nucleotide sequence ID" value="NZ_JACCCW010000001.1"/>
</dbReference>
<sequence length="294" mass="33304">MKVYCSGKARIRHGLTGKVNAIGSEELDWDLAGGDERQMGQENHYQAVVEHPHLGVLRWSLWEYPVGIENHRDSDVGNHQIIEDFDYGLEHEEPPPDDWAAYPIPKNPFTIFLQSYGQTRDLLTNHGSFAGTDLLNRMVFSHQITALEAYLGDTLINEVLGDIHAITRLIQNDSDLKQTKFTLPEIAANPDIVKDQVRDHLRSILYHNLPKVDALYGIALQLRILPLAGSEKDNLFQAVNLRHDCVHRNGVDKDGNTLTVFDKQFVQDRADLIKDFVEKIENAVRARVFPSAIP</sequence>
<reference evidence="1 2" key="1">
    <citation type="submission" date="2020-07" db="EMBL/GenBank/DDBJ databases">
        <title>Genomic Encyclopedia of Type Strains, Phase IV (KMG-V): Genome sequencing to study the core and pangenomes of soil and plant-associated prokaryotes.</title>
        <authorList>
            <person name="Whitman W."/>
        </authorList>
    </citation>
    <scope>NUCLEOTIDE SEQUENCE [LARGE SCALE GENOMIC DNA]</scope>
    <source>
        <strain evidence="1 2">X4EP2</strain>
    </source>
</reference>
<dbReference type="Proteomes" id="UP000589520">
    <property type="component" value="Unassembled WGS sequence"/>
</dbReference>
<proteinExistence type="predicted"/>
<gene>
    <name evidence="1" type="ORF">HDF17_000244</name>
</gene>
<evidence type="ECO:0008006" key="3">
    <source>
        <dbReference type="Google" id="ProtNLM"/>
    </source>
</evidence>
<dbReference type="EMBL" id="JACCCW010000001">
    <property type="protein sequence ID" value="NYF77957.1"/>
    <property type="molecule type" value="Genomic_DNA"/>
</dbReference>
<dbReference type="AlphaFoldDB" id="A0A7Y9PDT6"/>
<keyword evidence="2" id="KW-1185">Reference proteome</keyword>
<evidence type="ECO:0000313" key="1">
    <source>
        <dbReference type="EMBL" id="NYF77957.1"/>
    </source>
</evidence>
<organism evidence="1 2">
    <name type="scientific">Granulicella arctica</name>
    <dbReference type="NCBI Taxonomy" id="940613"/>
    <lineage>
        <taxon>Bacteria</taxon>
        <taxon>Pseudomonadati</taxon>
        <taxon>Acidobacteriota</taxon>
        <taxon>Terriglobia</taxon>
        <taxon>Terriglobales</taxon>
        <taxon>Acidobacteriaceae</taxon>
        <taxon>Granulicella</taxon>
    </lineage>
</organism>
<name>A0A7Y9PDT6_9BACT</name>
<comment type="caution">
    <text evidence="1">The sequence shown here is derived from an EMBL/GenBank/DDBJ whole genome shotgun (WGS) entry which is preliminary data.</text>
</comment>